<dbReference type="InterPro" id="IPR051364">
    <property type="entry name" value="Cytokinesis/Rho-signaling"/>
</dbReference>
<feature type="domain" description="PH" evidence="2">
    <location>
        <begin position="398"/>
        <end position="503"/>
    </location>
</feature>
<evidence type="ECO:0000313" key="4">
    <source>
        <dbReference type="Proteomes" id="UP000515154"/>
    </source>
</evidence>
<dbReference type="GO" id="GO:0031106">
    <property type="term" value="P:septin ring organization"/>
    <property type="evidence" value="ECO:0007669"/>
    <property type="project" value="TreeGrafter"/>
</dbReference>
<accession>A0A6P7T324</accession>
<proteinExistence type="predicted"/>
<dbReference type="AlphaFoldDB" id="A0A6P7T324"/>
<dbReference type="Pfam" id="PF00169">
    <property type="entry name" value="PH"/>
    <property type="match status" value="1"/>
</dbReference>
<evidence type="ECO:0000259" key="2">
    <source>
        <dbReference type="PROSITE" id="PS50003"/>
    </source>
</evidence>
<dbReference type="PROSITE" id="PS50003">
    <property type="entry name" value="PH_DOMAIN"/>
    <property type="match status" value="1"/>
</dbReference>
<dbReference type="RefSeq" id="XP_029644795.1">
    <property type="nucleotide sequence ID" value="XM_029788935.2"/>
</dbReference>
<dbReference type="GO" id="GO:0007165">
    <property type="term" value="P:signal transduction"/>
    <property type="evidence" value="ECO:0007669"/>
    <property type="project" value="InterPro"/>
</dbReference>
<dbReference type="InterPro" id="IPR001849">
    <property type="entry name" value="PH_domain"/>
</dbReference>
<keyword evidence="4" id="KW-1185">Reference proteome</keyword>
<evidence type="ECO:0000256" key="1">
    <source>
        <dbReference type="PROSITE-ProRule" id="PRU01207"/>
    </source>
</evidence>
<dbReference type="GO" id="GO:0000281">
    <property type="term" value="P:mitotic cytokinesis"/>
    <property type="evidence" value="ECO:0007669"/>
    <property type="project" value="TreeGrafter"/>
</dbReference>
<organism evidence="4 5">
    <name type="scientific">Octopus sinensis</name>
    <name type="common">East Asian common octopus</name>
    <dbReference type="NCBI Taxonomy" id="2607531"/>
    <lineage>
        <taxon>Eukaryota</taxon>
        <taxon>Metazoa</taxon>
        <taxon>Spiralia</taxon>
        <taxon>Lophotrochozoa</taxon>
        <taxon>Mollusca</taxon>
        <taxon>Cephalopoda</taxon>
        <taxon>Coleoidea</taxon>
        <taxon>Octopodiformes</taxon>
        <taxon>Octopoda</taxon>
        <taxon>Incirrata</taxon>
        <taxon>Octopodidae</taxon>
        <taxon>Octopus</taxon>
    </lineage>
</organism>
<dbReference type="Proteomes" id="UP000515154">
    <property type="component" value="Linkage group LG14"/>
</dbReference>
<dbReference type="InterPro" id="IPR012966">
    <property type="entry name" value="AHD"/>
</dbReference>
<reference evidence="5" key="1">
    <citation type="submission" date="2025-08" db="UniProtKB">
        <authorList>
            <consortium name="RefSeq"/>
        </authorList>
    </citation>
    <scope>IDENTIFICATION</scope>
</reference>
<evidence type="ECO:0000259" key="3">
    <source>
        <dbReference type="PROSITE" id="PS51860"/>
    </source>
</evidence>
<dbReference type="SMART" id="SM00233">
    <property type="entry name" value="PH"/>
    <property type="match status" value="1"/>
</dbReference>
<dbReference type="SMART" id="SM00742">
    <property type="entry name" value="Hr1"/>
    <property type="match status" value="1"/>
</dbReference>
<dbReference type="InterPro" id="IPR011993">
    <property type="entry name" value="PH-like_dom_sf"/>
</dbReference>
<dbReference type="InterPro" id="IPR011072">
    <property type="entry name" value="HR1_rho-bd"/>
</dbReference>
<dbReference type="KEGG" id="osn:115218922"/>
<dbReference type="SUPFAM" id="SSF50729">
    <property type="entry name" value="PH domain-like"/>
    <property type="match status" value="1"/>
</dbReference>
<protein>
    <submittedName>
        <fullName evidence="5">Rhotekin isoform X1</fullName>
    </submittedName>
</protein>
<feature type="domain" description="REM-1" evidence="3">
    <location>
        <begin position="121"/>
        <end position="197"/>
    </location>
</feature>
<dbReference type="Gene3D" id="2.30.29.30">
    <property type="entry name" value="Pleckstrin-homology domain (PH domain)/Phosphotyrosine-binding domain (PTB)"/>
    <property type="match status" value="1"/>
</dbReference>
<evidence type="ECO:0000313" key="5">
    <source>
        <dbReference type="RefSeq" id="XP_029644795.1"/>
    </source>
</evidence>
<dbReference type="GO" id="GO:0000915">
    <property type="term" value="P:actomyosin contractile ring assembly"/>
    <property type="evidence" value="ECO:0007669"/>
    <property type="project" value="TreeGrafter"/>
</dbReference>
<dbReference type="PANTHER" id="PTHR21538:SF24">
    <property type="entry name" value="PH DOMAIN-CONTAINING PROTEIN"/>
    <property type="match status" value="1"/>
</dbReference>
<keyword evidence="1" id="KW-0175">Coiled coil</keyword>
<dbReference type="PANTHER" id="PTHR21538">
    <property type="entry name" value="ANILLIN/RHOTEKIN RTKN"/>
    <property type="match status" value="1"/>
</dbReference>
<dbReference type="GO" id="GO:0005826">
    <property type="term" value="C:actomyosin contractile ring"/>
    <property type="evidence" value="ECO:0007669"/>
    <property type="project" value="TreeGrafter"/>
</dbReference>
<dbReference type="Pfam" id="PF08174">
    <property type="entry name" value="Anillin"/>
    <property type="match status" value="1"/>
</dbReference>
<sequence>MTSLKRKYSTRLSKGKINAESTFKAPQLSEAVLNRVKKRPRIQLGDITNGDKSERPKWKNTLQRRVTGSFRKQVLKQMVDYSWAGPIPDSFDYSATTMETCAPTAGGPSLRRRSMPAIDRPVVKPKTRKSLVGVIKDTDLQQKIDHEIKMREGTTKLLAAAKNPSQKLEASKNLITTNSRIINYMRELQRRTTAEVMGKTLCVEGNQTPCKSQVSVSDIRIPLMWKDTDHFKNKGDHRRYAVFCLVKTGSEIYDTSLISNVDRSMTDISFDDVIVFDNVPCNFECTLEVYCHKLHEDLTIASTPKKIRKKFNDFSGSVGRNVGKRLSGLSDADIIGNMVLGPKFDLVTTSTLSLSDADDTVRTYDLTMEPTADGNIYELPFFGHYCCRLAVLPHCLTRPAMTGHLNLLVDRERNKQKRYWCVLKNLELACFASPQDEKTARPHLCIPVTKNTQVSDADPRIFQNPHTFHVTTKTDISVSDHVLSADSKHDFENWWDGFQQHLLDQAAWKHATEQMMLVQKASPLNLPLFLRKSSLYDDTPIEDPEHTCDPLGNSIEDTELSQMICSLMHEAQQIRGDGK</sequence>
<dbReference type="PROSITE" id="PS51860">
    <property type="entry name" value="REM_1"/>
    <property type="match status" value="1"/>
</dbReference>
<name>A0A6P7T324_9MOLL</name>
<gene>
    <name evidence="5" type="primary">LOC115218922</name>
</gene>